<feature type="region of interest" description="Disordered" evidence="10">
    <location>
        <begin position="679"/>
        <end position="779"/>
    </location>
</feature>
<evidence type="ECO:0000256" key="8">
    <source>
        <dbReference type="ARBA" id="ARBA00023329"/>
    </source>
</evidence>
<dbReference type="PIRSF" id="PIRSF037092">
    <property type="entry name" value="AP3_complex_delta"/>
    <property type="match status" value="1"/>
</dbReference>
<feature type="region of interest" description="Disordered" evidence="10">
    <location>
        <begin position="791"/>
        <end position="859"/>
    </location>
</feature>
<evidence type="ECO:0000256" key="9">
    <source>
        <dbReference type="PIRNR" id="PIRNR037092"/>
    </source>
</evidence>
<dbReference type="EMBL" id="JAEUBG010001450">
    <property type="protein sequence ID" value="KAH3686383.1"/>
    <property type="molecule type" value="Genomic_DNA"/>
</dbReference>
<keyword evidence="5" id="KW-0677">Repeat</keyword>
<evidence type="ECO:0000256" key="2">
    <source>
        <dbReference type="ARBA" id="ARBA00006613"/>
    </source>
</evidence>
<dbReference type="InterPro" id="IPR011989">
    <property type="entry name" value="ARM-like"/>
</dbReference>
<reference evidence="12" key="2">
    <citation type="submission" date="2021-01" db="EMBL/GenBank/DDBJ databases">
        <authorList>
            <person name="Schikora-Tamarit M.A."/>
        </authorList>
    </citation>
    <scope>NUCLEOTIDE SEQUENCE</scope>
    <source>
        <strain evidence="12">CBS2887</strain>
    </source>
</reference>
<dbReference type="GO" id="GO:0030123">
    <property type="term" value="C:AP-3 adaptor complex"/>
    <property type="evidence" value="ECO:0007669"/>
    <property type="project" value="InterPro"/>
</dbReference>
<evidence type="ECO:0000256" key="1">
    <source>
        <dbReference type="ARBA" id="ARBA00004145"/>
    </source>
</evidence>
<proteinExistence type="inferred from homology"/>
<comment type="function">
    <text evidence="9">Part of the AP-3 complex, an adaptor-related complex which is not clathrin-associated. The complex is associated with the Golgi region as well as more peripheral structures. It facilitates the budding of vesicles from the Golgi membrane.</text>
</comment>
<dbReference type="Pfam" id="PF01602">
    <property type="entry name" value="Adaptin_N"/>
    <property type="match status" value="1"/>
</dbReference>
<protein>
    <recommendedName>
        <fullName evidence="3 9">AP-3 complex subunit delta</fullName>
    </recommendedName>
</protein>
<comment type="similarity">
    <text evidence="2 9">Belongs to the adaptor complexes large subunit family.</text>
</comment>
<feature type="compositionally biased region" description="Low complexity" evidence="10">
    <location>
        <begin position="804"/>
        <end position="821"/>
    </location>
</feature>
<evidence type="ECO:0000256" key="5">
    <source>
        <dbReference type="ARBA" id="ARBA00022737"/>
    </source>
</evidence>
<dbReference type="InterPro" id="IPR016024">
    <property type="entry name" value="ARM-type_fold"/>
</dbReference>
<accession>A0A9P8Q980</accession>
<evidence type="ECO:0000313" key="13">
    <source>
        <dbReference type="Proteomes" id="UP000774326"/>
    </source>
</evidence>
<dbReference type="Proteomes" id="UP000774326">
    <property type="component" value="Unassembled WGS sequence"/>
</dbReference>
<comment type="caution">
    <text evidence="12">The sequence shown here is derived from an EMBL/GenBank/DDBJ whole genome shotgun (WGS) entry which is preliminary data.</text>
</comment>
<keyword evidence="4 9" id="KW-0813">Transport</keyword>
<evidence type="ECO:0000256" key="3">
    <source>
        <dbReference type="ARBA" id="ARBA00015717"/>
    </source>
</evidence>
<feature type="compositionally biased region" description="Basic and acidic residues" evidence="10">
    <location>
        <begin position="906"/>
        <end position="915"/>
    </location>
</feature>
<comment type="subunit">
    <text evidence="9">Adaptor protein complex 3 (AP-3) is a heterotetramer.</text>
</comment>
<evidence type="ECO:0000256" key="10">
    <source>
        <dbReference type="SAM" id="MobiDB-lite"/>
    </source>
</evidence>
<sequence length="931" mass="105984">MNQSTSLDIKDRLRPFGLSFEKSLSDLIKGIRSHREPEDQLQFLQRSIQECRQEVKSSDLQIKTMAVLKLSYLEMYGFDMTWSNFQVLEIMSSSKFQQKRIGYLSSLQSFRNDNDVLMLMTNLLKKDLNSAKVQEVSVALSGLANIVSTPLAQDITEDIVRLLKHSKPYVRKKAVLTMYKIFLKYPEALRAHLDQLVEKLEDEDEAVVTATITVFCELSKKTPTLLVPLAPRLYQLLQNTNNNWMLIRLLKLFSSLCLIEPRLKQKLLSPVLQLMSKTKASSLVFECVNCLVQGDMIGVEDYEIAKLCLEELCLFFNNNTDSNLKFVGLLAFHKIGSINCQFIQPYSDYIFQFLTDQDQTIREKAIDLIDGVITEDNLFQTVKTLMIQLIPEDEDDSGSTKTVLTDSYKLSVIQKIIHVSSMSNYANIPSFEWYLSVLVDLLDLTVLNQLPTKTIGQMIGSQFQNIAIRVPSIRKEIIKTCVTLVSDAKYLESIPEVLKDVVWILGEYCEFIANGDDLISSILSKSTRLYQLPRDVLMGYIPALVKVYCRFVNKEPVDVSQILTLTDKLISFLEPLTLNKDFEIQERSLEFHEFLKLIPDAIDQQSGLPVLLSEILPSFFTAWEITPLAAGSQQSISKPFDLDLDSVINADDWDQLRDTLRKEDEDLDEEGDEFEEQLFEDQDNFHHEGMYSDSDDEDLGYERENTEDNAEKKLRRLQRIKDDPYYISTDSSSKNKTKTNNSSNKSEDTIESKSTSASFNIEVEDPSPNVSTSKTKAKKKKTVILSDEIIGTPSSIHSGSSLATTGTTTTTTTTAKDNNNTQKKKKRLLNLDSSNLENFSMSSPVSEQSNHTSTSLKNSDEISQDELIKMQNQLNQTSITENIDQQNQQEEEEVVVIRKKKKSKKKTNEEGDTKEKKKKKKAKKVVDVSEE</sequence>
<feature type="compositionally biased region" description="Polar residues" evidence="10">
    <location>
        <begin position="792"/>
        <end position="803"/>
    </location>
</feature>
<dbReference type="GO" id="GO:0005794">
    <property type="term" value="C:Golgi apparatus"/>
    <property type="evidence" value="ECO:0007669"/>
    <property type="project" value="UniProtKB-SubCell"/>
</dbReference>
<feature type="domain" description="Clathrin/coatomer adaptor adaptin-like N-terminal" evidence="11">
    <location>
        <begin position="47"/>
        <end position="596"/>
    </location>
</feature>
<keyword evidence="6 9" id="KW-0653">Protein transport</keyword>
<dbReference type="GO" id="GO:0010008">
    <property type="term" value="C:endosome membrane"/>
    <property type="evidence" value="ECO:0007669"/>
    <property type="project" value="TreeGrafter"/>
</dbReference>
<dbReference type="PANTHER" id="PTHR22781:SF12">
    <property type="entry name" value="AP-3 COMPLEX SUBUNIT DELTA-1"/>
    <property type="match status" value="1"/>
</dbReference>
<feature type="compositionally biased region" description="Low complexity" evidence="10">
    <location>
        <begin position="728"/>
        <end position="744"/>
    </location>
</feature>
<feature type="region of interest" description="Disordered" evidence="10">
    <location>
        <begin position="881"/>
        <end position="931"/>
    </location>
</feature>
<dbReference type="GO" id="GO:0006896">
    <property type="term" value="P:Golgi to vacuole transport"/>
    <property type="evidence" value="ECO:0007669"/>
    <property type="project" value="TreeGrafter"/>
</dbReference>
<dbReference type="FunFam" id="1.25.10.10:FF:000251">
    <property type="entry name" value="AP-3 complex subunit delta"/>
    <property type="match status" value="1"/>
</dbReference>
<keyword evidence="7" id="KW-0472">Membrane</keyword>
<evidence type="ECO:0000256" key="7">
    <source>
        <dbReference type="ARBA" id="ARBA00023136"/>
    </source>
</evidence>
<evidence type="ECO:0000256" key="4">
    <source>
        <dbReference type="ARBA" id="ARBA00022448"/>
    </source>
</evidence>
<dbReference type="OrthoDB" id="10264595at2759"/>
<reference evidence="12" key="1">
    <citation type="journal article" date="2021" name="Open Biol.">
        <title>Shared evolutionary footprints suggest mitochondrial oxidative damage underlies multiple complex I losses in fungi.</title>
        <authorList>
            <person name="Schikora-Tamarit M.A."/>
            <person name="Marcet-Houben M."/>
            <person name="Nosek J."/>
            <person name="Gabaldon T."/>
        </authorList>
    </citation>
    <scope>NUCLEOTIDE SEQUENCE</scope>
    <source>
        <strain evidence="12">CBS2887</strain>
    </source>
</reference>
<dbReference type="PANTHER" id="PTHR22781">
    <property type="entry name" value="DELTA ADAPTIN-RELATED"/>
    <property type="match status" value="1"/>
</dbReference>
<name>A0A9P8Q980_WICPI</name>
<evidence type="ECO:0000313" key="12">
    <source>
        <dbReference type="EMBL" id="KAH3686383.1"/>
    </source>
</evidence>
<comment type="subcellular location">
    <subcellularLocation>
        <location evidence="1">Cytoplasmic vesicle</location>
        <location evidence="1">Clathrin-coated vesicle membrane</location>
        <topology evidence="1">Peripheral membrane protein</topology>
        <orientation evidence="1">Cytoplasmic side</orientation>
    </subcellularLocation>
    <subcellularLocation>
        <location evidence="9">Golgi apparatus</location>
    </subcellularLocation>
</comment>
<gene>
    <name evidence="12" type="ORF">WICPIJ_002636</name>
</gene>
<evidence type="ECO:0000256" key="6">
    <source>
        <dbReference type="ARBA" id="ARBA00022927"/>
    </source>
</evidence>
<keyword evidence="8" id="KW-0968">Cytoplasmic vesicle</keyword>
<evidence type="ECO:0000259" key="11">
    <source>
        <dbReference type="Pfam" id="PF01602"/>
    </source>
</evidence>
<dbReference type="InterPro" id="IPR017105">
    <property type="entry name" value="AP3_complex_dsu"/>
</dbReference>
<dbReference type="GO" id="GO:0006623">
    <property type="term" value="P:protein targeting to vacuole"/>
    <property type="evidence" value="ECO:0007669"/>
    <property type="project" value="TreeGrafter"/>
</dbReference>
<dbReference type="Gene3D" id="1.25.10.10">
    <property type="entry name" value="Leucine-rich Repeat Variant"/>
    <property type="match status" value="1"/>
</dbReference>
<keyword evidence="9" id="KW-0333">Golgi apparatus</keyword>
<dbReference type="SUPFAM" id="SSF48371">
    <property type="entry name" value="ARM repeat"/>
    <property type="match status" value="1"/>
</dbReference>
<feature type="compositionally biased region" description="Basic and acidic residues" evidence="10">
    <location>
        <begin position="700"/>
        <end position="712"/>
    </location>
</feature>
<keyword evidence="13" id="KW-1185">Reference proteome</keyword>
<dbReference type="GO" id="GO:0030665">
    <property type="term" value="C:clathrin-coated vesicle membrane"/>
    <property type="evidence" value="ECO:0007669"/>
    <property type="project" value="UniProtKB-SubCell"/>
</dbReference>
<organism evidence="12 13">
    <name type="scientific">Wickerhamomyces pijperi</name>
    <name type="common">Yeast</name>
    <name type="synonym">Pichia pijperi</name>
    <dbReference type="NCBI Taxonomy" id="599730"/>
    <lineage>
        <taxon>Eukaryota</taxon>
        <taxon>Fungi</taxon>
        <taxon>Dikarya</taxon>
        <taxon>Ascomycota</taxon>
        <taxon>Saccharomycotina</taxon>
        <taxon>Saccharomycetes</taxon>
        <taxon>Phaffomycetales</taxon>
        <taxon>Wickerhamomycetaceae</taxon>
        <taxon>Wickerhamomyces</taxon>
    </lineage>
</organism>
<feature type="compositionally biased region" description="Polar residues" evidence="10">
    <location>
        <begin position="831"/>
        <end position="857"/>
    </location>
</feature>
<dbReference type="InterPro" id="IPR002553">
    <property type="entry name" value="Clathrin/coatomer_adapt-like_N"/>
</dbReference>
<dbReference type="AlphaFoldDB" id="A0A9P8Q980"/>